<organism evidence="3 4">
    <name type="scientific">Alicyclobacillus fodiniaquatilis</name>
    <dbReference type="NCBI Taxonomy" id="1661150"/>
    <lineage>
        <taxon>Bacteria</taxon>
        <taxon>Bacillati</taxon>
        <taxon>Bacillota</taxon>
        <taxon>Bacilli</taxon>
        <taxon>Bacillales</taxon>
        <taxon>Alicyclobacillaceae</taxon>
        <taxon>Alicyclobacillus</taxon>
    </lineage>
</organism>
<dbReference type="PROSITE" id="PS50983">
    <property type="entry name" value="FE_B12_PBP"/>
    <property type="match status" value="1"/>
</dbReference>
<feature type="domain" description="Fe/B12 periplasmic-binding" evidence="2">
    <location>
        <begin position="5"/>
        <end position="260"/>
    </location>
</feature>
<dbReference type="Pfam" id="PF01497">
    <property type="entry name" value="Peripla_BP_2"/>
    <property type="match status" value="1"/>
</dbReference>
<dbReference type="InterPro" id="IPR002491">
    <property type="entry name" value="ABC_transptr_periplasmic_BD"/>
</dbReference>
<evidence type="ECO:0000256" key="1">
    <source>
        <dbReference type="ARBA" id="ARBA00008814"/>
    </source>
</evidence>
<name>A0ABW4JIY5_9BACL</name>
<dbReference type="EMBL" id="JBHUCX010000058">
    <property type="protein sequence ID" value="MFD1676376.1"/>
    <property type="molecule type" value="Genomic_DNA"/>
</dbReference>
<sequence length="265" mass="29588">MYPERIVCLAAEIPEILHRLGALQRVVGISAYTTRPPEALDIPKVSGFQHGSTKRILSNRPDVAILTSGVQKDLASELSAQGVTTIHLNPHRLEDMYNTILLIGNVVGAPEKAVAYEAQLRQAVEDVRQKASKLPFRPKIYFEEWMDPIIVGTGWVSDLIEIAGGQDVFREKSIRGRYASDRVVDKRDIISAEPDIVLASWCGKPFDRDSFLSRPDFANIPAVKGSFVYEMNSEILQCGPMLIDSLKIIHHIIEEFVAHSVNETR</sequence>
<keyword evidence="4" id="KW-1185">Reference proteome</keyword>
<evidence type="ECO:0000313" key="4">
    <source>
        <dbReference type="Proteomes" id="UP001597079"/>
    </source>
</evidence>
<dbReference type="SUPFAM" id="SSF53807">
    <property type="entry name" value="Helical backbone' metal receptor"/>
    <property type="match status" value="1"/>
</dbReference>
<dbReference type="PANTHER" id="PTHR30535:SF34">
    <property type="entry name" value="MOLYBDATE-BINDING PROTEIN MOLA"/>
    <property type="match status" value="1"/>
</dbReference>
<accession>A0ABW4JIY5</accession>
<evidence type="ECO:0000313" key="3">
    <source>
        <dbReference type="EMBL" id="MFD1676376.1"/>
    </source>
</evidence>
<dbReference type="Proteomes" id="UP001597079">
    <property type="component" value="Unassembled WGS sequence"/>
</dbReference>
<proteinExistence type="inferred from homology"/>
<dbReference type="Gene3D" id="3.40.50.1980">
    <property type="entry name" value="Nitrogenase molybdenum iron protein domain"/>
    <property type="match status" value="2"/>
</dbReference>
<dbReference type="InterPro" id="IPR050902">
    <property type="entry name" value="ABC_Transporter_SBP"/>
</dbReference>
<reference evidence="4" key="1">
    <citation type="journal article" date="2019" name="Int. J. Syst. Evol. Microbiol.">
        <title>The Global Catalogue of Microorganisms (GCM) 10K type strain sequencing project: providing services to taxonomists for standard genome sequencing and annotation.</title>
        <authorList>
            <consortium name="The Broad Institute Genomics Platform"/>
            <consortium name="The Broad Institute Genome Sequencing Center for Infectious Disease"/>
            <person name="Wu L."/>
            <person name="Ma J."/>
        </authorList>
    </citation>
    <scope>NUCLEOTIDE SEQUENCE [LARGE SCALE GENOMIC DNA]</scope>
    <source>
        <strain evidence="4">CGMCC 1.12286</strain>
    </source>
</reference>
<dbReference type="RefSeq" id="WP_377944276.1">
    <property type="nucleotide sequence ID" value="NZ_JBHUCX010000058.1"/>
</dbReference>
<gene>
    <name evidence="3" type="ORF">ACFSB2_16870</name>
</gene>
<evidence type="ECO:0000259" key="2">
    <source>
        <dbReference type="PROSITE" id="PS50983"/>
    </source>
</evidence>
<comment type="similarity">
    <text evidence="1">Belongs to the bacterial solute-binding protein 8 family.</text>
</comment>
<protein>
    <submittedName>
        <fullName evidence="3">ABC transporter substrate-binding protein</fullName>
    </submittedName>
</protein>
<dbReference type="PANTHER" id="PTHR30535">
    <property type="entry name" value="VITAMIN B12-BINDING PROTEIN"/>
    <property type="match status" value="1"/>
</dbReference>
<comment type="caution">
    <text evidence="3">The sequence shown here is derived from an EMBL/GenBank/DDBJ whole genome shotgun (WGS) entry which is preliminary data.</text>
</comment>